<feature type="compositionally biased region" description="Basic and acidic residues" evidence="6">
    <location>
        <begin position="290"/>
        <end position="327"/>
    </location>
</feature>
<proteinExistence type="predicted"/>
<dbReference type="PRINTS" id="PR01217">
    <property type="entry name" value="PRICHEXTENSN"/>
</dbReference>
<dbReference type="RefSeq" id="WP_336588749.1">
    <property type="nucleotide sequence ID" value="NZ_JBBAXC010000023.1"/>
</dbReference>
<dbReference type="PANTHER" id="PTHR37999:SF2">
    <property type="entry name" value="MUCIN-17"/>
    <property type="match status" value="1"/>
</dbReference>
<keyword evidence="9" id="KW-1185">Reference proteome</keyword>
<keyword evidence="4" id="KW-1133">Transmembrane helix</keyword>
<comment type="caution">
    <text evidence="8">The sequence shown here is derived from an EMBL/GenBank/DDBJ whole genome shotgun (WGS) entry which is preliminary data.</text>
</comment>
<protein>
    <submittedName>
        <fullName evidence="8">Anti-sigma factor domain-containing protein</fullName>
    </submittedName>
</protein>
<feature type="compositionally biased region" description="Basic and acidic residues" evidence="6">
    <location>
        <begin position="383"/>
        <end position="521"/>
    </location>
</feature>
<feature type="region of interest" description="Disordered" evidence="6">
    <location>
        <begin position="288"/>
        <end position="522"/>
    </location>
</feature>
<evidence type="ECO:0000256" key="5">
    <source>
        <dbReference type="ARBA" id="ARBA00023136"/>
    </source>
</evidence>
<dbReference type="Pfam" id="PF12791">
    <property type="entry name" value="RsgI_N"/>
    <property type="match status" value="1"/>
</dbReference>
<evidence type="ECO:0000313" key="9">
    <source>
        <dbReference type="Proteomes" id="UP001312865"/>
    </source>
</evidence>
<evidence type="ECO:0000256" key="4">
    <source>
        <dbReference type="ARBA" id="ARBA00022989"/>
    </source>
</evidence>
<dbReference type="InterPro" id="IPR055431">
    <property type="entry name" value="RsgI_M"/>
</dbReference>
<dbReference type="InterPro" id="IPR024449">
    <property type="entry name" value="Anti-sigma_RsgI_N"/>
</dbReference>
<feature type="compositionally biased region" description="Basic and acidic residues" evidence="6">
    <location>
        <begin position="350"/>
        <end position="376"/>
    </location>
</feature>
<dbReference type="PROSITE" id="PS51849">
    <property type="entry name" value="RSGI_N"/>
    <property type="match status" value="1"/>
</dbReference>
<dbReference type="EMBL" id="JBBAXC010000023">
    <property type="protein sequence ID" value="MEI5909306.1"/>
    <property type="molecule type" value="Genomic_DNA"/>
</dbReference>
<evidence type="ECO:0000313" key="8">
    <source>
        <dbReference type="EMBL" id="MEI5909306.1"/>
    </source>
</evidence>
<keyword evidence="2" id="KW-1003">Cell membrane</keyword>
<evidence type="ECO:0000256" key="6">
    <source>
        <dbReference type="SAM" id="MobiDB-lite"/>
    </source>
</evidence>
<keyword evidence="5" id="KW-0472">Membrane</keyword>
<dbReference type="Proteomes" id="UP001312865">
    <property type="component" value="Unassembled WGS sequence"/>
</dbReference>
<organism evidence="8 9">
    <name type="scientific">Bacillus spongiae</name>
    <dbReference type="NCBI Taxonomy" id="2683610"/>
    <lineage>
        <taxon>Bacteria</taxon>
        <taxon>Bacillati</taxon>
        <taxon>Bacillota</taxon>
        <taxon>Bacilli</taxon>
        <taxon>Bacillales</taxon>
        <taxon>Bacillaceae</taxon>
        <taxon>Bacillus</taxon>
    </lineage>
</organism>
<dbReference type="Pfam" id="PF23750">
    <property type="entry name" value="RsgI_M"/>
    <property type="match status" value="1"/>
</dbReference>
<comment type="subcellular location">
    <subcellularLocation>
        <location evidence="1">Cell membrane</location>
        <topology evidence="1">Single-pass membrane protein</topology>
    </subcellularLocation>
</comment>
<dbReference type="PANTHER" id="PTHR37999">
    <property type="entry name" value="MUCIN-17"/>
    <property type="match status" value="1"/>
</dbReference>
<sequence>MNKGIVLEKHKNYLIILNSSGVFVKAERLDCQIGEEITYTELKQKKVRSFLRTYQKVAIVVATITLLFNLSNPFQNGHASAYVSLDMNFSAEFIMNDEGQIIDIVSYNDKADPILKELSDWKYKEFDEVFPQLMKIAQDEGVINSSQEILVAMTFEDKEIKNLLQNKIYSTVTSTNSERKGKIYVVNVPKEVRVDAQKEGVSLGKYMISQISSFDEDVLTVDEIKSKSINELDENIEKLSFLIENEITEEDYKVIKSLYKKRMNNNSGNRDTAVNEIDFEQVVLQHTKMKNRENGNKDETWTKETDAHVNDQIQEYDRPKKRDRDSTEALSPFSLIEGQDRLDTVQSQDPIKKPDREYPVVKPEPEYPVKEPKPEEPVEEPVEEPKPQEPVEEPKPQEPVEEPKPEEPVEEPKPEEPVEEPKPEEPVEEPKPEEPVEEPKPEEPVEEPKPEEPVEEPKPEEPVEEPKPEEPVEEPKPEEPVEEPKPEEPVEEPKPEEPVEEPKPEEPVEEPKPEEPVEEPKLSTLEEVIKDLINKIIKNDISIGDIYDFIVRQLSNSDFIWEIYLKVSNFFWELRND</sequence>
<accession>A0ABU8HIR9</accession>
<name>A0ABU8HIR9_9BACI</name>
<evidence type="ECO:0000256" key="2">
    <source>
        <dbReference type="ARBA" id="ARBA00022475"/>
    </source>
</evidence>
<keyword evidence="3" id="KW-0812">Transmembrane</keyword>
<reference evidence="8 9" key="1">
    <citation type="journal article" date="2018" name="J. Microbiol.">
        <title>Bacillus spongiae sp. nov., isolated from sponge of Jeju Island.</title>
        <authorList>
            <person name="Lee G.E."/>
            <person name="Im W.T."/>
            <person name="Park J.S."/>
        </authorList>
    </citation>
    <scope>NUCLEOTIDE SEQUENCE [LARGE SCALE GENOMIC DNA]</scope>
    <source>
        <strain evidence="8 9">135PIL107-10</strain>
    </source>
</reference>
<evidence type="ECO:0000256" key="3">
    <source>
        <dbReference type="ARBA" id="ARBA00022692"/>
    </source>
</evidence>
<gene>
    <name evidence="8" type="ORF">WAK64_19845</name>
</gene>
<evidence type="ECO:0000259" key="7">
    <source>
        <dbReference type="PROSITE" id="PS51849"/>
    </source>
</evidence>
<feature type="domain" description="RsgI N-terminal anti-sigma" evidence="7">
    <location>
        <begin position="2"/>
        <end position="48"/>
    </location>
</feature>
<evidence type="ECO:0000256" key="1">
    <source>
        <dbReference type="ARBA" id="ARBA00004162"/>
    </source>
</evidence>
<dbReference type="InterPro" id="IPR053311">
    <property type="entry name" value="Mucosal_Integrity_Assoc"/>
</dbReference>